<dbReference type="PANTHER" id="PTHR35340">
    <property type="entry name" value="PQQ ENZYME REPEAT PROTEIN-RELATED"/>
    <property type="match status" value="1"/>
</dbReference>
<feature type="signal peptide" evidence="1">
    <location>
        <begin position="1"/>
        <end position="30"/>
    </location>
</feature>
<keyword evidence="3" id="KW-1185">Reference proteome</keyword>
<dbReference type="VEuPathDB" id="CryptoDB:Vbra_10422"/>
<dbReference type="OrthoDB" id="5377172at2759"/>
<evidence type="ECO:0000313" key="3">
    <source>
        <dbReference type="Proteomes" id="UP000041254"/>
    </source>
</evidence>
<evidence type="ECO:0000256" key="1">
    <source>
        <dbReference type="SAM" id="SignalP"/>
    </source>
</evidence>
<dbReference type="STRING" id="1169540.A0A0G4GUR2"/>
<sequence>MCTRNLNSPVLHSVNILFVAVALLGRRGKAISDEAVSRRNTEQLLSSLRTNGIDPKAGPKLRDEDSEPQPCVNLQVLKETTPFVYAHPLPYAVLVSPFTTIAFRPNGNPDKDSIEGKISVRGEESGEHSDEGILILKDGRTIWFRPSTPFKPGERAYVNVRSGIRVSGDILPAAEWSFTISWRREDTYSSSNTDSRDFAGKSVSSPEDVQLLRKMNDMMWLLGGANDGNTTSVPEDPRHIMGSDDCEDEGEDDSVIYAPSCAYRTLPSGYPRMEVTAGDLTRLSPGYVFTSSWNLNISSESDKFRMITTSLGDPVYYEPLPLRAFSPTRDQRLVLREKNDTIVIGGADYSEDAAFAADHGARWNYHDFQLARKGTGLIMVYDPQPIKVDKKNGKLKLGGSSRQVILEWRSWDHMPRLLWESTSNVRKKGVVHGHADERARTRVWDIAHANSLEEMDDGSILISLRILSQLVKIHRDTGEIIWRLGGRGANFRIIGDPRGTFIGQHDGRDIGDNKITLFDNHYRIGIGTARAVDYQLEVNATQKIARLVSSFNSGLPSYAIGGYRRLSNANRAISLGFQMKSGYSRGNPFYLEVTDEGESVVEMQFASRNLWAYRTIKAPWIGTPAWPSTALLDDNNKAKTLRLHFSWNGDTRTQKWRIFMGQYDKPVTVVYAEVERKQFEHWVDVPEGAEKCQYFQAVALDAEGKQMSRSSTVETKPCG</sequence>
<dbReference type="InParanoid" id="A0A0G4GUR2"/>
<dbReference type="Proteomes" id="UP000041254">
    <property type="component" value="Unassembled WGS sequence"/>
</dbReference>
<dbReference type="PANTHER" id="PTHR35340:SF5">
    <property type="entry name" value="ASST-DOMAIN-CONTAINING PROTEIN"/>
    <property type="match status" value="1"/>
</dbReference>
<name>A0A0G4GUR2_VITBC</name>
<dbReference type="InterPro" id="IPR053143">
    <property type="entry name" value="Arylsulfate_ST"/>
</dbReference>
<evidence type="ECO:0000313" key="2">
    <source>
        <dbReference type="EMBL" id="CEM34582.1"/>
    </source>
</evidence>
<dbReference type="EMBL" id="CDMY01000826">
    <property type="protein sequence ID" value="CEM34582.1"/>
    <property type="molecule type" value="Genomic_DNA"/>
</dbReference>
<keyword evidence="1" id="KW-0732">Signal</keyword>
<feature type="chain" id="PRO_5005190530" evidence="1">
    <location>
        <begin position="31"/>
        <end position="719"/>
    </location>
</feature>
<dbReference type="AlphaFoldDB" id="A0A0G4GUR2"/>
<dbReference type="InterPro" id="IPR039535">
    <property type="entry name" value="ASST-like"/>
</dbReference>
<reference evidence="2 3" key="1">
    <citation type="submission" date="2014-11" db="EMBL/GenBank/DDBJ databases">
        <authorList>
            <person name="Zhu J."/>
            <person name="Qi W."/>
            <person name="Song R."/>
        </authorList>
    </citation>
    <scope>NUCLEOTIDE SEQUENCE [LARGE SCALE GENOMIC DNA]</scope>
</reference>
<accession>A0A0G4GUR2</accession>
<organism evidence="2 3">
    <name type="scientific">Vitrella brassicaformis (strain CCMP3155)</name>
    <dbReference type="NCBI Taxonomy" id="1169540"/>
    <lineage>
        <taxon>Eukaryota</taxon>
        <taxon>Sar</taxon>
        <taxon>Alveolata</taxon>
        <taxon>Colpodellida</taxon>
        <taxon>Vitrellaceae</taxon>
        <taxon>Vitrella</taxon>
    </lineage>
</organism>
<proteinExistence type="predicted"/>
<protein>
    <submittedName>
        <fullName evidence="2">Uncharacterized protein</fullName>
    </submittedName>
</protein>
<dbReference type="Pfam" id="PF14269">
    <property type="entry name" value="Arylsulfotran_2"/>
    <property type="match status" value="1"/>
</dbReference>
<gene>
    <name evidence="2" type="ORF">Vbra_10422</name>
</gene>
<dbReference type="PhylomeDB" id="A0A0G4GUR2"/>